<keyword evidence="4" id="KW-0347">Helicase</keyword>
<protein>
    <recommendedName>
        <fullName evidence="8">DNA 3'-5' helicase</fullName>
        <ecNumber evidence="8">5.6.2.4</ecNumber>
    </recommendedName>
</protein>
<dbReference type="CDD" id="cd17932">
    <property type="entry name" value="DEXQc_UvrD"/>
    <property type="match status" value="1"/>
</dbReference>
<dbReference type="EC" id="5.6.2.4" evidence="8"/>
<keyword evidence="2" id="KW-0547">Nucleotide-binding</keyword>
<dbReference type="EMBL" id="CAEZSZ010000026">
    <property type="protein sequence ID" value="CAB4552300.1"/>
    <property type="molecule type" value="Genomic_DNA"/>
</dbReference>
<keyword evidence="6" id="KW-0413">Isomerase</keyword>
<evidence type="ECO:0000313" key="12">
    <source>
        <dbReference type="EMBL" id="CAB4552300.1"/>
    </source>
</evidence>
<keyword evidence="3" id="KW-0378">Hydrolase</keyword>
<dbReference type="Pfam" id="PF13361">
    <property type="entry name" value="UvrD_C"/>
    <property type="match status" value="2"/>
</dbReference>
<dbReference type="InterPro" id="IPR027417">
    <property type="entry name" value="P-loop_NTPase"/>
</dbReference>
<evidence type="ECO:0000256" key="3">
    <source>
        <dbReference type="ARBA" id="ARBA00022801"/>
    </source>
</evidence>
<dbReference type="AlphaFoldDB" id="A0A6J6CL99"/>
<feature type="domain" description="UvrD-like helicase C-terminal" evidence="11">
    <location>
        <begin position="289"/>
        <end position="559"/>
    </location>
</feature>
<dbReference type="GO" id="GO:0005829">
    <property type="term" value="C:cytosol"/>
    <property type="evidence" value="ECO:0007669"/>
    <property type="project" value="TreeGrafter"/>
</dbReference>
<dbReference type="CDD" id="cd18807">
    <property type="entry name" value="SF1_C_UvrD"/>
    <property type="match status" value="1"/>
</dbReference>
<dbReference type="GO" id="GO:0016787">
    <property type="term" value="F:hydrolase activity"/>
    <property type="evidence" value="ECO:0007669"/>
    <property type="project" value="UniProtKB-KW"/>
</dbReference>
<evidence type="ECO:0000256" key="5">
    <source>
        <dbReference type="ARBA" id="ARBA00022840"/>
    </source>
</evidence>
<proteinExistence type="inferred from homology"/>
<dbReference type="InterPro" id="IPR013986">
    <property type="entry name" value="DExx_box_DNA_helicase_dom_sf"/>
</dbReference>
<dbReference type="GO" id="GO:0043138">
    <property type="term" value="F:3'-5' DNA helicase activity"/>
    <property type="evidence" value="ECO:0007669"/>
    <property type="project" value="UniProtKB-EC"/>
</dbReference>
<evidence type="ECO:0000259" key="10">
    <source>
        <dbReference type="PROSITE" id="PS51198"/>
    </source>
</evidence>
<dbReference type="SUPFAM" id="SSF52540">
    <property type="entry name" value="P-loop containing nucleoside triphosphate hydrolases"/>
    <property type="match status" value="1"/>
</dbReference>
<comment type="similarity">
    <text evidence="1">Belongs to the helicase family. UvrD subfamily.</text>
</comment>
<evidence type="ECO:0000256" key="7">
    <source>
        <dbReference type="ARBA" id="ARBA00034617"/>
    </source>
</evidence>
<dbReference type="Pfam" id="PF00580">
    <property type="entry name" value="UvrD-helicase"/>
    <property type="match status" value="1"/>
</dbReference>
<dbReference type="GO" id="GO:0000725">
    <property type="term" value="P:recombinational repair"/>
    <property type="evidence" value="ECO:0007669"/>
    <property type="project" value="TreeGrafter"/>
</dbReference>
<evidence type="ECO:0000259" key="11">
    <source>
        <dbReference type="PROSITE" id="PS51217"/>
    </source>
</evidence>
<dbReference type="Gene3D" id="1.10.10.160">
    <property type="match status" value="1"/>
</dbReference>
<dbReference type="Gene3D" id="3.40.50.300">
    <property type="entry name" value="P-loop containing nucleotide triphosphate hydrolases"/>
    <property type="match status" value="3"/>
</dbReference>
<dbReference type="PANTHER" id="PTHR11070:SF69">
    <property type="entry name" value="ATP-DEPENDENT DNA HELICASE UVRD2"/>
    <property type="match status" value="1"/>
</dbReference>
<dbReference type="GO" id="GO:0003677">
    <property type="term" value="F:DNA binding"/>
    <property type="evidence" value="ECO:0007669"/>
    <property type="project" value="InterPro"/>
</dbReference>
<gene>
    <name evidence="12" type="ORF">UFOPK1561_00371</name>
</gene>
<dbReference type="GO" id="GO:0005524">
    <property type="term" value="F:ATP binding"/>
    <property type="evidence" value="ECO:0007669"/>
    <property type="project" value="UniProtKB-KW"/>
</dbReference>
<evidence type="ECO:0000256" key="4">
    <source>
        <dbReference type="ARBA" id="ARBA00022806"/>
    </source>
</evidence>
<dbReference type="GO" id="GO:0033202">
    <property type="term" value="C:DNA helicase complex"/>
    <property type="evidence" value="ECO:0007669"/>
    <property type="project" value="TreeGrafter"/>
</dbReference>
<dbReference type="PANTHER" id="PTHR11070">
    <property type="entry name" value="UVRD / RECB / PCRA DNA HELICASE FAMILY MEMBER"/>
    <property type="match status" value="1"/>
</dbReference>
<evidence type="ECO:0000256" key="9">
    <source>
        <dbReference type="ARBA" id="ARBA00048988"/>
    </source>
</evidence>
<dbReference type="InterPro" id="IPR000212">
    <property type="entry name" value="DNA_helicase_UvrD/REP"/>
</dbReference>
<dbReference type="InterPro" id="IPR014016">
    <property type="entry name" value="UvrD-like_ATP-bd"/>
</dbReference>
<feature type="domain" description="UvrD-like helicase ATP-binding" evidence="10">
    <location>
        <begin position="8"/>
        <end position="288"/>
    </location>
</feature>
<evidence type="ECO:0000256" key="2">
    <source>
        <dbReference type="ARBA" id="ARBA00022741"/>
    </source>
</evidence>
<name>A0A6J6CL99_9ZZZZ</name>
<evidence type="ECO:0000256" key="1">
    <source>
        <dbReference type="ARBA" id="ARBA00009922"/>
    </source>
</evidence>
<dbReference type="InterPro" id="IPR014017">
    <property type="entry name" value="DNA_helicase_UvrD-like_C"/>
</dbReference>
<dbReference type="PROSITE" id="PS51198">
    <property type="entry name" value="UVRD_HELICASE_ATP_BIND"/>
    <property type="match status" value="1"/>
</dbReference>
<dbReference type="Gene3D" id="1.10.486.10">
    <property type="entry name" value="PCRA, domain 4"/>
    <property type="match status" value="2"/>
</dbReference>
<dbReference type="PROSITE" id="PS51217">
    <property type="entry name" value="UVRD_HELICASE_CTER"/>
    <property type="match status" value="1"/>
</dbReference>
<evidence type="ECO:0000256" key="8">
    <source>
        <dbReference type="ARBA" id="ARBA00034808"/>
    </source>
</evidence>
<organism evidence="12">
    <name type="scientific">freshwater metagenome</name>
    <dbReference type="NCBI Taxonomy" id="449393"/>
    <lineage>
        <taxon>unclassified sequences</taxon>
        <taxon>metagenomes</taxon>
        <taxon>ecological metagenomes</taxon>
    </lineage>
</organism>
<keyword evidence="5" id="KW-0067">ATP-binding</keyword>
<sequence length="559" mass="62076">MEAEQLLENLDPEQRQAAQSLVGPTCILAGAGTGKTRTVTRRIAYGIAKGVFAANRVLALTYTNRAAGELRSRLRQLDVGAVSVKTFHSAALAQLEFFWPQFAGVPAPSVLQSKARLISQVADSVKIRLDAGALRDFAGEIEWRKYSMLSMDQYAEIVKSRPKVAGLSPAKNLELQNAYEEAKIKAQKVDWEDVLVLTLGMLRSEPRALAHVHQQYRFFTVDEYQDISPLQHELLDAWLGNHSDLCVVGDPNQTIYSFTGATSEFLQGFGSRFPDANVVQLRRNYRSTQQIVNFANRLTADNTIVEPLRSEGEVGLAPRMLSFATVSDECEALANNIKTKLDQGTKPSEIAVLYRVNGQSESIENALTQAGIDYQVRGGERFFSRPEIQTAIRAVRAEAIAPTDKPLYQAVSDICRSLGWQTQQPTEKGSAREKWESLNSLLAITDELAPGATMADFAKELDERQRSQHEPIKAAVTLSTMHAAKGLEWDVVFVVGLTEGYLPITYAKTDTEIREEQRLLYVALTRAGRELTLSWARADANSTRDREPSRFLAQLSPRV</sequence>
<evidence type="ECO:0000256" key="6">
    <source>
        <dbReference type="ARBA" id="ARBA00023235"/>
    </source>
</evidence>
<reference evidence="12" key="1">
    <citation type="submission" date="2020-05" db="EMBL/GenBank/DDBJ databases">
        <authorList>
            <person name="Chiriac C."/>
            <person name="Salcher M."/>
            <person name="Ghai R."/>
            <person name="Kavagutti S V."/>
        </authorList>
    </citation>
    <scope>NUCLEOTIDE SEQUENCE</scope>
</reference>
<accession>A0A6J6CL99</accession>
<comment type="catalytic activity">
    <reaction evidence="7">
        <text>Couples ATP hydrolysis with the unwinding of duplex DNA by translocating in the 3'-5' direction.</text>
        <dbReference type="EC" id="5.6.2.4"/>
    </reaction>
</comment>
<comment type="catalytic activity">
    <reaction evidence="9">
        <text>ATP + H2O = ADP + phosphate + H(+)</text>
        <dbReference type="Rhea" id="RHEA:13065"/>
        <dbReference type="ChEBI" id="CHEBI:15377"/>
        <dbReference type="ChEBI" id="CHEBI:15378"/>
        <dbReference type="ChEBI" id="CHEBI:30616"/>
        <dbReference type="ChEBI" id="CHEBI:43474"/>
        <dbReference type="ChEBI" id="CHEBI:456216"/>
        <dbReference type="EC" id="5.6.2.4"/>
    </reaction>
</comment>